<evidence type="ECO:0000313" key="2">
    <source>
        <dbReference type="EMBL" id="MDA5095540.1"/>
    </source>
</evidence>
<proteinExistence type="predicted"/>
<evidence type="ECO:0000256" key="1">
    <source>
        <dbReference type="SAM" id="Phobius"/>
    </source>
</evidence>
<dbReference type="Proteomes" id="UP001528040">
    <property type="component" value="Unassembled WGS sequence"/>
</dbReference>
<keyword evidence="1" id="KW-1133">Transmembrane helix</keyword>
<accession>A0ABT4W4Z3</accession>
<keyword evidence="1" id="KW-0472">Membrane</keyword>
<evidence type="ECO:0000313" key="3">
    <source>
        <dbReference type="Proteomes" id="UP001528040"/>
    </source>
</evidence>
<sequence>MKIFKTGFIKSEQGVASTEYLILLGMLTAVVVVAVLAMSGALGDSWMSWAAWFSPEEGNLSSPPG</sequence>
<protein>
    <recommendedName>
        <fullName evidence="4">Flp family type IVb pilin</fullName>
    </recommendedName>
</protein>
<evidence type="ECO:0008006" key="4">
    <source>
        <dbReference type="Google" id="ProtNLM"/>
    </source>
</evidence>
<organism evidence="2 3">
    <name type="scientific">Aliiroseovarius salicola</name>
    <dbReference type="NCBI Taxonomy" id="3009082"/>
    <lineage>
        <taxon>Bacteria</taxon>
        <taxon>Pseudomonadati</taxon>
        <taxon>Pseudomonadota</taxon>
        <taxon>Alphaproteobacteria</taxon>
        <taxon>Rhodobacterales</taxon>
        <taxon>Paracoccaceae</taxon>
        <taxon>Aliiroseovarius</taxon>
    </lineage>
</organism>
<gene>
    <name evidence="2" type="ORF">O2N63_15735</name>
</gene>
<keyword evidence="1" id="KW-0812">Transmembrane</keyword>
<comment type="caution">
    <text evidence="2">The sequence shown here is derived from an EMBL/GenBank/DDBJ whole genome shotgun (WGS) entry which is preliminary data.</text>
</comment>
<dbReference type="RefSeq" id="WP_271055248.1">
    <property type="nucleotide sequence ID" value="NZ_JAQIIO010000011.1"/>
</dbReference>
<dbReference type="EMBL" id="JAQIIO010000011">
    <property type="protein sequence ID" value="MDA5095540.1"/>
    <property type="molecule type" value="Genomic_DNA"/>
</dbReference>
<reference evidence="2 3" key="1">
    <citation type="submission" date="2023-01" db="EMBL/GenBank/DDBJ databases">
        <authorList>
            <person name="Yoon J.-W."/>
        </authorList>
    </citation>
    <scope>NUCLEOTIDE SEQUENCE [LARGE SCALE GENOMIC DNA]</scope>
    <source>
        <strain evidence="2 3">KMU-50</strain>
    </source>
</reference>
<feature type="transmembrane region" description="Helical" evidence="1">
    <location>
        <begin position="20"/>
        <end position="42"/>
    </location>
</feature>
<name>A0ABT4W4Z3_9RHOB</name>
<keyword evidence="3" id="KW-1185">Reference proteome</keyword>